<gene>
    <name evidence="2" type="primary">ND4L</name>
</gene>
<keyword evidence="1" id="KW-1133">Transmembrane helix</keyword>
<protein>
    <submittedName>
        <fullName evidence="2">NADH dehydogenase subunit 4L</fullName>
    </submittedName>
</protein>
<name>E7BBB4_HYPDU</name>
<organism evidence="2">
    <name type="scientific">Hypsibius dujardini</name>
    <name type="common">Water bear</name>
    <name type="synonym">Macrobiotus dujardini</name>
    <dbReference type="NCBI Taxonomy" id="232323"/>
    <lineage>
        <taxon>Eukaryota</taxon>
        <taxon>Metazoa</taxon>
        <taxon>Ecdysozoa</taxon>
        <taxon>Tardigrada</taxon>
        <taxon>Eutardigrada</taxon>
        <taxon>Parachela</taxon>
        <taxon>Hypsibioidea</taxon>
        <taxon>Hypsibiidae</taxon>
        <taxon>Hypsibius</taxon>
    </lineage>
</organism>
<dbReference type="CTD" id="4539"/>
<keyword evidence="2" id="KW-0496">Mitochondrion</keyword>
<proteinExistence type="predicted"/>
<reference evidence="2" key="1">
    <citation type="journal article" date="2010" name="Genome Biol. Evol.">
        <title>Ecdysozoan mitogenomics: evidence for a common origin of the legged invertebrates, the Panarthropoda.</title>
        <authorList>
            <person name="Rota-Stabelli O."/>
            <person name="Kayal E."/>
            <person name="Gleeson D."/>
            <person name="Daub J."/>
            <person name="Boore J.L."/>
            <person name="Telford M.J."/>
            <person name="Pisani D."/>
            <person name="Blaxter M."/>
            <person name="Lavrov D.V."/>
        </authorList>
    </citation>
    <scope>NUCLEOTIDE SEQUENCE</scope>
</reference>
<evidence type="ECO:0000313" key="2">
    <source>
        <dbReference type="EMBL" id="CBY83895.1"/>
    </source>
</evidence>
<keyword evidence="1" id="KW-0812">Transmembrane</keyword>
<dbReference type="RefSeq" id="YP_004123102.1">
    <property type="nucleotide sequence ID" value="NC_014848.1"/>
</dbReference>
<geneLocation type="mitochondrion" evidence="2"/>
<feature type="transmembrane region" description="Helical" evidence="1">
    <location>
        <begin position="54"/>
        <end position="78"/>
    </location>
</feature>
<evidence type="ECO:0000256" key="1">
    <source>
        <dbReference type="SAM" id="Phobius"/>
    </source>
</evidence>
<accession>E7BBB4</accession>
<dbReference type="AlphaFoldDB" id="E7BBB4"/>
<sequence>MISVVSSMMVLFVFLALIKKLKFLLPVLILLEFVMLLIFLLLNIYIGENGSQDSFLLLLFLVVVSSESVLGLVVFVMVSRQMSKDYISLFSVLKF</sequence>
<dbReference type="Gene3D" id="1.10.287.3510">
    <property type="match status" value="1"/>
</dbReference>
<feature type="transmembrane region" description="Helical" evidence="1">
    <location>
        <begin position="21"/>
        <end position="42"/>
    </location>
</feature>
<keyword evidence="1" id="KW-0472">Membrane</keyword>
<dbReference type="EMBL" id="FR749884">
    <property type="protein sequence ID" value="CBY83895.1"/>
    <property type="molecule type" value="Genomic_DNA"/>
</dbReference>
<dbReference type="GeneID" id="10094513"/>